<keyword evidence="1" id="KW-0732">Signal</keyword>
<sequence length="158" mass="16189">MKRWHSLVAAAAVVGVAVAGASGGPQEPDDDTIMVTTARGTTTGYGPFAFTVAGSSIKGLYPGVVKDMTVTLTNPYDFDIAVQSMHGAVVASSNPRCKPGPATLTTRPFTGKLPLIVKAGARQRVGAVPVAMPKGASAKCQKTTFTIQLTGTAKKAAR</sequence>
<dbReference type="RefSeq" id="WP_203936316.1">
    <property type="nucleotide sequence ID" value="NZ_BAAAGJ010000005.1"/>
</dbReference>
<gene>
    <name evidence="2" type="ORF">Sya03_03290</name>
</gene>
<dbReference type="AlphaFoldDB" id="A0A8J3Y3W0"/>
<proteinExistence type="predicted"/>
<feature type="signal peptide" evidence="1">
    <location>
        <begin position="1"/>
        <end position="21"/>
    </location>
</feature>
<keyword evidence="3" id="KW-1185">Reference proteome</keyword>
<protein>
    <submittedName>
        <fullName evidence="2">Uncharacterized protein</fullName>
    </submittedName>
</protein>
<comment type="caution">
    <text evidence="2">The sequence shown here is derived from an EMBL/GenBank/DDBJ whole genome shotgun (WGS) entry which is preliminary data.</text>
</comment>
<organism evidence="2 3">
    <name type="scientific">Spirilliplanes yamanashiensis</name>
    <dbReference type="NCBI Taxonomy" id="42233"/>
    <lineage>
        <taxon>Bacteria</taxon>
        <taxon>Bacillati</taxon>
        <taxon>Actinomycetota</taxon>
        <taxon>Actinomycetes</taxon>
        <taxon>Micromonosporales</taxon>
        <taxon>Micromonosporaceae</taxon>
        <taxon>Spirilliplanes</taxon>
    </lineage>
</organism>
<evidence type="ECO:0000313" key="3">
    <source>
        <dbReference type="Proteomes" id="UP000652013"/>
    </source>
</evidence>
<evidence type="ECO:0000256" key="1">
    <source>
        <dbReference type="SAM" id="SignalP"/>
    </source>
</evidence>
<name>A0A8J3Y3W0_9ACTN</name>
<dbReference type="EMBL" id="BOOY01000002">
    <property type="protein sequence ID" value="GIJ00977.1"/>
    <property type="molecule type" value="Genomic_DNA"/>
</dbReference>
<accession>A0A8J3Y3W0</accession>
<reference evidence="2" key="1">
    <citation type="submission" date="2021-01" db="EMBL/GenBank/DDBJ databases">
        <title>Whole genome shotgun sequence of Spirilliplanes yamanashiensis NBRC 15828.</title>
        <authorList>
            <person name="Komaki H."/>
            <person name="Tamura T."/>
        </authorList>
    </citation>
    <scope>NUCLEOTIDE SEQUENCE</scope>
    <source>
        <strain evidence="2">NBRC 15828</strain>
    </source>
</reference>
<dbReference type="Proteomes" id="UP000652013">
    <property type="component" value="Unassembled WGS sequence"/>
</dbReference>
<evidence type="ECO:0000313" key="2">
    <source>
        <dbReference type="EMBL" id="GIJ00977.1"/>
    </source>
</evidence>
<feature type="chain" id="PRO_5035237824" evidence="1">
    <location>
        <begin position="22"/>
        <end position="158"/>
    </location>
</feature>